<dbReference type="NCBIfam" id="NF005722">
    <property type="entry name" value="PRK07539.1-2"/>
    <property type="match status" value="1"/>
</dbReference>
<comment type="similarity">
    <text evidence="1">Belongs to the complex I 24 kDa subunit family.</text>
</comment>
<dbReference type="Proteomes" id="UP000306416">
    <property type="component" value="Unassembled WGS sequence"/>
</dbReference>
<feature type="binding site" evidence="7">
    <location>
        <position position="80"/>
    </location>
    <ligand>
        <name>[2Fe-2S] cluster</name>
        <dbReference type="ChEBI" id="CHEBI:190135"/>
    </ligand>
</feature>
<protein>
    <submittedName>
        <fullName evidence="8">NADH-quinone oxidoreductase subunit NuoE</fullName>
        <ecNumber evidence="8">1.6.5.11</ecNumber>
    </submittedName>
</protein>
<sequence>MIPESLKNTLEARVASAITAREAAVDVMKELQAHYGWLTDEAVGEAASLLGLSPLQVEELATFYEMIYRRPVGKKVIHVCDSISCWCVDCEGIIEHLKKKLGVGLGETTADGMFTLLPCCCMGMCGDGPAMSVGDVPYGKLTPELVDEILEMERQKA</sequence>
<organism evidence="8 9">
    <name type="scientific">Geomonas terrae</name>
    <dbReference type="NCBI Taxonomy" id="2562681"/>
    <lineage>
        <taxon>Bacteria</taxon>
        <taxon>Pseudomonadati</taxon>
        <taxon>Thermodesulfobacteriota</taxon>
        <taxon>Desulfuromonadia</taxon>
        <taxon>Geobacterales</taxon>
        <taxon>Geobacteraceae</taxon>
        <taxon>Geomonas</taxon>
    </lineage>
</organism>
<dbReference type="PIRSF" id="PIRSF000216">
    <property type="entry name" value="NADH_DH_24kDa"/>
    <property type="match status" value="1"/>
</dbReference>
<evidence type="ECO:0000313" key="8">
    <source>
        <dbReference type="EMBL" id="TGU74518.1"/>
    </source>
</evidence>
<evidence type="ECO:0000256" key="2">
    <source>
        <dbReference type="ARBA" id="ARBA00022714"/>
    </source>
</evidence>
<comment type="caution">
    <text evidence="8">The sequence shown here is derived from an EMBL/GenBank/DDBJ whole genome shotgun (WGS) entry which is preliminary data.</text>
</comment>
<dbReference type="EC" id="1.6.5.11" evidence="8"/>
<gene>
    <name evidence="8" type="primary">nuoE</name>
    <name evidence="8" type="ORF">E4633_03385</name>
</gene>
<feature type="binding site" evidence="7">
    <location>
        <position position="85"/>
    </location>
    <ligand>
        <name>[2Fe-2S] cluster</name>
        <dbReference type="ChEBI" id="CHEBI:190135"/>
    </ligand>
</feature>
<dbReference type="AlphaFoldDB" id="A0A4S1CL74"/>
<reference evidence="8 9" key="1">
    <citation type="submission" date="2019-04" db="EMBL/GenBank/DDBJ databases">
        <title>Geobacter oryzae sp. nov., ferric-reducing bacteria isolated from paddy soil.</title>
        <authorList>
            <person name="Xu Z."/>
            <person name="Masuda Y."/>
            <person name="Itoh H."/>
            <person name="Senoo K."/>
        </authorList>
    </citation>
    <scope>NUCLEOTIDE SEQUENCE [LARGE SCALE GENOMIC DNA]</scope>
    <source>
        <strain evidence="8 9">Red111</strain>
    </source>
</reference>
<keyword evidence="3 7" id="KW-0479">Metal-binding</keyword>
<proteinExistence type="inferred from homology"/>
<dbReference type="Gene3D" id="1.10.10.1590">
    <property type="entry name" value="NADH-quinone oxidoreductase subunit E"/>
    <property type="match status" value="1"/>
</dbReference>
<comment type="cofactor">
    <cofactor evidence="7">
        <name>[2Fe-2S] cluster</name>
        <dbReference type="ChEBI" id="CHEBI:190135"/>
    </cofactor>
    <text evidence="7">Binds 1 [2Fe-2S] cluster.</text>
</comment>
<dbReference type="SUPFAM" id="SSF52833">
    <property type="entry name" value="Thioredoxin-like"/>
    <property type="match status" value="1"/>
</dbReference>
<dbReference type="GO" id="GO:0046872">
    <property type="term" value="F:metal ion binding"/>
    <property type="evidence" value="ECO:0007669"/>
    <property type="project" value="UniProtKB-KW"/>
</dbReference>
<keyword evidence="9" id="KW-1185">Reference proteome</keyword>
<feature type="binding site" evidence="7">
    <location>
        <position position="125"/>
    </location>
    <ligand>
        <name>[2Fe-2S] cluster</name>
        <dbReference type="ChEBI" id="CHEBI:190135"/>
    </ligand>
</feature>
<evidence type="ECO:0000313" key="9">
    <source>
        <dbReference type="Proteomes" id="UP000306416"/>
    </source>
</evidence>
<keyword evidence="5 7" id="KW-0411">Iron-sulfur</keyword>
<evidence type="ECO:0000256" key="6">
    <source>
        <dbReference type="ARBA" id="ARBA00034078"/>
    </source>
</evidence>
<dbReference type="Pfam" id="PF01257">
    <property type="entry name" value="2Fe-2S_thioredx"/>
    <property type="match status" value="1"/>
</dbReference>
<dbReference type="InterPro" id="IPR036249">
    <property type="entry name" value="Thioredoxin-like_sf"/>
</dbReference>
<name>A0A4S1CL74_9BACT</name>
<accession>A0A4S1CL74</accession>
<evidence type="ECO:0000256" key="7">
    <source>
        <dbReference type="PIRSR" id="PIRSR000216-1"/>
    </source>
</evidence>
<dbReference type="Gene3D" id="3.40.30.10">
    <property type="entry name" value="Glutaredoxin"/>
    <property type="match status" value="1"/>
</dbReference>
<keyword evidence="8" id="KW-0560">Oxidoreductase</keyword>
<dbReference type="InterPro" id="IPR042128">
    <property type="entry name" value="NuoE_dom"/>
</dbReference>
<dbReference type="InterPro" id="IPR002023">
    <property type="entry name" value="NuoE-like"/>
</dbReference>
<dbReference type="GO" id="GO:0003954">
    <property type="term" value="F:NADH dehydrogenase activity"/>
    <property type="evidence" value="ECO:0007669"/>
    <property type="project" value="TreeGrafter"/>
</dbReference>
<dbReference type="RefSeq" id="WP_135868848.1">
    <property type="nucleotide sequence ID" value="NZ_SRSC01000001.1"/>
</dbReference>
<dbReference type="GO" id="GO:0051537">
    <property type="term" value="F:2 iron, 2 sulfur cluster binding"/>
    <property type="evidence" value="ECO:0007669"/>
    <property type="project" value="UniProtKB-KW"/>
</dbReference>
<keyword evidence="2 7" id="KW-0001">2Fe-2S</keyword>
<comment type="cofactor">
    <cofactor evidence="6">
        <name>[2Fe-2S] cluster</name>
        <dbReference type="ChEBI" id="CHEBI:190135"/>
    </cofactor>
</comment>
<evidence type="ECO:0000256" key="1">
    <source>
        <dbReference type="ARBA" id="ARBA00010643"/>
    </source>
</evidence>
<dbReference type="CDD" id="cd03064">
    <property type="entry name" value="TRX_Fd_NuoE"/>
    <property type="match status" value="1"/>
</dbReference>
<dbReference type="PANTHER" id="PTHR10371">
    <property type="entry name" value="NADH DEHYDROGENASE UBIQUINONE FLAVOPROTEIN 2, MITOCHONDRIAL"/>
    <property type="match status" value="1"/>
</dbReference>
<evidence type="ECO:0000256" key="4">
    <source>
        <dbReference type="ARBA" id="ARBA00023004"/>
    </source>
</evidence>
<dbReference type="PANTHER" id="PTHR10371:SF3">
    <property type="entry name" value="NADH DEHYDROGENASE [UBIQUINONE] FLAVOPROTEIN 2, MITOCHONDRIAL"/>
    <property type="match status" value="1"/>
</dbReference>
<feature type="binding site" evidence="7">
    <location>
        <position position="121"/>
    </location>
    <ligand>
        <name>[2Fe-2S] cluster</name>
        <dbReference type="ChEBI" id="CHEBI:190135"/>
    </ligand>
</feature>
<dbReference type="InterPro" id="IPR041921">
    <property type="entry name" value="NuoE_N"/>
</dbReference>
<evidence type="ECO:0000256" key="5">
    <source>
        <dbReference type="ARBA" id="ARBA00023014"/>
    </source>
</evidence>
<keyword evidence="4 7" id="KW-0408">Iron</keyword>
<evidence type="ECO:0000256" key="3">
    <source>
        <dbReference type="ARBA" id="ARBA00022723"/>
    </source>
</evidence>
<dbReference type="EMBL" id="SRSC01000001">
    <property type="protein sequence ID" value="TGU74518.1"/>
    <property type="molecule type" value="Genomic_DNA"/>
</dbReference>
<dbReference type="PROSITE" id="PS01099">
    <property type="entry name" value="COMPLEX1_24K"/>
    <property type="match status" value="1"/>
</dbReference>